<gene>
    <name evidence="4" type="ORF">MYCGRDRAFT_94554</name>
</gene>
<evidence type="ECO:0000256" key="2">
    <source>
        <dbReference type="SAM" id="SignalP"/>
    </source>
</evidence>
<keyword evidence="2" id="KW-0732">Signal</keyword>
<dbReference type="OrthoDB" id="5985073at2759"/>
<organism evidence="4 5">
    <name type="scientific">Zymoseptoria tritici (strain CBS 115943 / IPO323)</name>
    <name type="common">Speckled leaf blotch fungus</name>
    <name type="synonym">Septoria tritici</name>
    <dbReference type="NCBI Taxonomy" id="336722"/>
    <lineage>
        <taxon>Eukaryota</taxon>
        <taxon>Fungi</taxon>
        <taxon>Dikarya</taxon>
        <taxon>Ascomycota</taxon>
        <taxon>Pezizomycotina</taxon>
        <taxon>Dothideomycetes</taxon>
        <taxon>Dothideomycetidae</taxon>
        <taxon>Mycosphaerellales</taxon>
        <taxon>Mycosphaerellaceae</taxon>
        <taxon>Zymoseptoria</taxon>
    </lineage>
</organism>
<feature type="signal peptide" evidence="2">
    <location>
        <begin position="1"/>
        <end position="24"/>
    </location>
</feature>
<feature type="compositionally biased region" description="Basic and acidic residues" evidence="1">
    <location>
        <begin position="952"/>
        <end position="966"/>
    </location>
</feature>
<feature type="chain" id="PRO_5003391382" description="WSC domain-containing protein" evidence="2">
    <location>
        <begin position="25"/>
        <end position="1135"/>
    </location>
</feature>
<evidence type="ECO:0000259" key="3">
    <source>
        <dbReference type="PROSITE" id="PS51212"/>
    </source>
</evidence>
<evidence type="ECO:0000313" key="5">
    <source>
        <dbReference type="Proteomes" id="UP000008062"/>
    </source>
</evidence>
<dbReference type="AlphaFoldDB" id="F9XG25"/>
<evidence type="ECO:0000313" key="4">
    <source>
        <dbReference type="EMBL" id="EGP86073.1"/>
    </source>
</evidence>
<protein>
    <recommendedName>
        <fullName evidence="3">WSC domain-containing protein</fullName>
    </recommendedName>
</protein>
<dbReference type="HOGENOM" id="CLU_000702_0_0_1"/>
<dbReference type="Proteomes" id="UP000008062">
    <property type="component" value="Chromosome 7"/>
</dbReference>
<name>F9XG25_ZYMTI</name>
<dbReference type="RefSeq" id="XP_003851097.1">
    <property type="nucleotide sequence ID" value="XM_003851049.1"/>
</dbReference>
<dbReference type="EMBL" id="CM001202">
    <property type="protein sequence ID" value="EGP86073.1"/>
    <property type="molecule type" value="Genomic_DNA"/>
</dbReference>
<feature type="domain" description="WSC" evidence="3">
    <location>
        <begin position="929"/>
        <end position="1035"/>
    </location>
</feature>
<dbReference type="InParanoid" id="F9XG25"/>
<dbReference type="SMART" id="SM00321">
    <property type="entry name" value="WSC"/>
    <property type="match status" value="1"/>
</dbReference>
<proteinExistence type="predicted"/>
<dbReference type="GeneID" id="13397481"/>
<feature type="region of interest" description="Disordered" evidence="1">
    <location>
        <begin position="941"/>
        <end position="968"/>
    </location>
</feature>
<dbReference type="OMA" id="WILNTDD"/>
<accession>F9XG25</accession>
<reference evidence="4 5" key="1">
    <citation type="journal article" date="2011" name="PLoS Genet.">
        <title>Finished genome of the fungal wheat pathogen Mycosphaerella graminicola reveals dispensome structure, chromosome plasticity, and stealth pathogenesis.</title>
        <authorList>
            <person name="Goodwin S.B."/>
            <person name="Ben M'barek S."/>
            <person name="Dhillon B."/>
            <person name="Wittenberg A.H.J."/>
            <person name="Crane C.F."/>
            <person name="Hane J.K."/>
            <person name="Foster A.J."/>
            <person name="Van der Lee T.A.J."/>
            <person name="Grimwood J."/>
            <person name="Aerts A."/>
            <person name="Antoniw J."/>
            <person name="Bailey A."/>
            <person name="Bluhm B."/>
            <person name="Bowler J."/>
            <person name="Bristow J."/>
            <person name="van der Burgt A."/>
            <person name="Canto-Canche B."/>
            <person name="Churchill A.C.L."/>
            <person name="Conde-Ferraez L."/>
            <person name="Cools H.J."/>
            <person name="Coutinho P.M."/>
            <person name="Csukai M."/>
            <person name="Dehal P."/>
            <person name="De Wit P."/>
            <person name="Donzelli B."/>
            <person name="van de Geest H.C."/>
            <person name="van Ham R.C.H.J."/>
            <person name="Hammond-Kosack K.E."/>
            <person name="Henrissat B."/>
            <person name="Kilian A."/>
            <person name="Kobayashi A.K."/>
            <person name="Koopmann E."/>
            <person name="Kourmpetis Y."/>
            <person name="Kuzniar A."/>
            <person name="Lindquist E."/>
            <person name="Lombard V."/>
            <person name="Maliepaard C."/>
            <person name="Martins N."/>
            <person name="Mehrabi R."/>
            <person name="Nap J.P.H."/>
            <person name="Ponomarenko A."/>
            <person name="Rudd J.J."/>
            <person name="Salamov A."/>
            <person name="Schmutz J."/>
            <person name="Schouten H.J."/>
            <person name="Shapiro H."/>
            <person name="Stergiopoulos I."/>
            <person name="Torriani S.F.F."/>
            <person name="Tu H."/>
            <person name="de Vries R.P."/>
            <person name="Waalwijk C."/>
            <person name="Ware S.B."/>
            <person name="Wiebenga A."/>
            <person name="Zwiers L.-H."/>
            <person name="Oliver R.P."/>
            <person name="Grigoriev I.V."/>
            <person name="Kema G.H.J."/>
        </authorList>
    </citation>
    <scope>NUCLEOTIDE SEQUENCE [LARGE SCALE GENOMIC DNA]</scope>
    <source>
        <strain evidence="5">CBS 115943 / IPO323</strain>
    </source>
</reference>
<keyword evidence="5" id="KW-1185">Reference proteome</keyword>
<dbReference type="STRING" id="336722.F9XG25"/>
<dbReference type="eggNOG" id="KOG4157">
    <property type="taxonomic scope" value="Eukaryota"/>
</dbReference>
<dbReference type="PROSITE" id="PS51212">
    <property type="entry name" value="WSC"/>
    <property type="match status" value="1"/>
</dbReference>
<evidence type="ECO:0000256" key="1">
    <source>
        <dbReference type="SAM" id="MobiDB-lite"/>
    </source>
</evidence>
<dbReference type="KEGG" id="ztr:MYCGRDRAFT_94554"/>
<dbReference type="InterPro" id="IPR002889">
    <property type="entry name" value="WSC_carb-bd"/>
</dbReference>
<dbReference type="Pfam" id="PF01822">
    <property type="entry name" value="WSC"/>
    <property type="match status" value="1"/>
</dbReference>
<sequence>MRHSFLSPLAGCLVSFSLHHASYGLNPADTITWGGDTSRAGYESNHNLDPRVIASADWGNIWTAKLPGAFAGLALEQVLSQPLVYTTDDGIQYVFVATTQNNLYKINAKTGEVVTSRNIGVPFMAADLGSCFDITPCIGVTGTGVIDPSSGLWYLTSKTYSDQFQNTTFGPKSSPGRANGRYYFHAINTSDLSEAPNFPVSVGGTVFRNNPRRQLIAGDQHQRPALLQVGNFIYTGWASHCIQGGEEPNTVAGGGVWMSGGGLAYDGAGSMFFSTGNGYAAQLPANGSPVGGRNPPTALEEAVVNMRINNDGTIQPVDFFMPWEKTQLDGADKDLGTTPFQLLPSSFTCPNSRRIGMVTGKSGKTYWLNVDNLGGYQMGANRLDAAIQVFQHENSVYSAAGIQPLGGYIYINVNNQKTRVLQFSCNANGDATFVEVTTTAEKSAQYLGVGHGTTTSLNGQPGTGLYWMTDVDGLDLRIYDATPPSDGSPLKLLRGFNIQGPGKFNHPVFGDGRAYVAARGSLWAFGAPVNLPLNCTSPIAFPRTAVNSTSTPIPVTCVANVATSVTSFNILGNPNFVASGLPTLPLALAAGDSFQFQAQFAPMQVGPLSSDVVINTTNAVAGSSSRTPVTLTGTASSTSALLNIQPITLTFNTTIGAGAVSKSVFWNNDGDAALTVSGVSFSVVSEQGPWFTPNTTSDGGSQVAQFTFSDLPSSIGPGSQQSVGVVYNPPAAGNHAVFVKIVTSGGTKILDVFGTVGSQPVALYEFQRADGSGWDPYVPGQNFSFGDVAAGTVRTLALRITNNGSSTASPLGLTVSKPPFDAPGYLRASNGLDLAEGTQIAAAQSANATLYCAPPEVQPDMASSQASAAWRINTNNDQGAVVLGFVCNGVASTNELSTTTSGPLSGTTLISSTTSLIYYSFDNLIHLVNLENDLCERNKDKYHNQSNNGNKFEIDNDKLKNDDDHAQPNINMCASEAKRRDFKIMGVESGKDCWMGDTIDAQALPLSQSKCSTPCPGSKTTACGGSQALQMYQVNSTLLRPKRSSPSPLSCPAADDTVYTARNGARYRIECGWDRKGGTFTLVSAATYEACLNACSTKTGCKSVALVGNYCYLKTGTLPSQYRNDAVRGATLVTK</sequence>